<proteinExistence type="inferred from homology"/>
<gene>
    <name evidence="6" type="ORF">MESMUL_17520</name>
</gene>
<dbReference type="SUPFAM" id="SSF53850">
    <property type="entry name" value="Periplasmic binding protein-like II"/>
    <property type="match status" value="1"/>
</dbReference>
<keyword evidence="3" id="KW-0238">DNA-binding</keyword>
<dbReference type="InterPro" id="IPR005119">
    <property type="entry name" value="LysR_subst-bd"/>
</dbReference>
<dbReference type="SUPFAM" id="SSF46785">
    <property type="entry name" value="Winged helix' DNA-binding domain"/>
    <property type="match status" value="1"/>
</dbReference>
<dbReference type="Gene3D" id="1.10.10.10">
    <property type="entry name" value="Winged helix-like DNA-binding domain superfamily/Winged helix DNA-binding domain"/>
    <property type="match status" value="1"/>
</dbReference>
<evidence type="ECO:0000259" key="5">
    <source>
        <dbReference type="PROSITE" id="PS50931"/>
    </source>
</evidence>
<reference evidence="6 7" key="1">
    <citation type="journal article" date="2018" name="Int. J. Syst. Evol. Microbiol.">
        <title>Mesosutterella multiformis gen. nov., sp. nov., a member of the family Sutterellaceae and Sutterella megalosphaeroides sp. nov., isolated from human faeces.</title>
        <authorList>
            <person name="Sakamoto M."/>
            <person name="Ikeyama N."/>
            <person name="Kunihiro T."/>
            <person name="Iino T."/>
            <person name="Yuki M."/>
            <person name="Ohkuma M."/>
        </authorList>
    </citation>
    <scope>NUCLEOTIDE SEQUENCE [LARGE SCALE GENOMIC DNA]</scope>
    <source>
        <strain evidence="6 7">4NBBH2</strain>
    </source>
</reference>
<dbReference type="PANTHER" id="PTHR30537">
    <property type="entry name" value="HTH-TYPE TRANSCRIPTIONAL REGULATOR"/>
    <property type="match status" value="1"/>
</dbReference>
<dbReference type="InterPro" id="IPR036388">
    <property type="entry name" value="WH-like_DNA-bd_sf"/>
</dbReference>
<keyword evidence="7" id="KW-1185">Reference proteome</keyword>
<dbReference type="PROSITE" id="PS50931">
    <property type="entry name" value="HTH_LYSR"/>
    <property type="match status" value="1"/>
</dbReference>
<dbReference type="EMBL" id="BGZJ01000002">
    <property type="protein sequence ID" value="GBO94398.1"/>
    <property type="molecule type" value="Genomic_DNA"/>
</dbReference>
<dbReference type="PANTHER" id="PTHR30537:SF3">
    <property type="entry name" value="TRANSCRIPTIONAL REGULATORY PROTEIN"/>
    <property type="match status" value="1"/>
</dbReference>
<evidence type="ECO:0000313" key="6">
    <source>
        <dbReference type="EMBL" id="GBO94398.1"/>
    </source>
</evidence>
<dbReference type="InterPro" id="IPR000847">
    <property type="entry name" value="LysR_HTH_N"/>
</dbReference>
<feature type="domain" description="HTH lysR-type" evidence="5">
    <location>
        <begin position="5"/>
        <end position="62"/>
    </location>
</feature>
<dbReference type="GO" id="GO:0043565">
    <property type="term" value="F:sequence-specific DNA binding"/>
    <property type="evidence" value="ECO:0007669"/>
    <property type="project" value="TreeGrafter"/>
</dbReference>
<dbReference type="Pfam" id="PF03466">
    <property type="entry name" value="LysR_substrate"/>
    <property type="match status" value="1"/>
</dbReference>
<organism evidence="6 7">
    <name type="scientific">Mesosutterella multiformis</name>
    <dbReference type="NCBI Taxonomy" id="2259133"/>
    <lineage>
        <taxon>Bacteria</taxon>
        <taxon>Pseudomonadati</taxon>
        <taxon>Pseudomonadota</taxon>
        <taxon>Betaproteobacteria</taxon>
        <taxon>Burkholderiales</taxon>
        <taxon>Sutterellaceae</taxon>
        <taxon>Mesosutterella</taxon>
    </lineage>
</organism>
<comment type="similarity">
    <text evidence="1">Belongs to the LysR transcriptional regulatory family.</text>
</comment>
<evidence type="ECO:0000313" key="7">
    <source>
        <dbReference type="Proteomes" id="UP000266091"/>
    </source>
</evidence>
<dbReference type="Gene3D" id="3.40.190.290">
    <property type="match status" value="1"/>
</dbReference>
<evidence type="ECO:0000256" key="2">
    <source>
        <dbReference type="ARBA" id="ARBA00023015"/>
    </source>
</evidence>
<comment type="caution">
    <text evidence="6">The sequence shown here is derived from an EMBL/GenBank/DDBJ whole genome shotgun (WGS) entry which is preliminary data.</text>
</comment>
<evidence type="ECO:0000256" key="1">
    <source>
        <dbReference type="ARBA" id="ARBA00009437"/>
    </source>
</evidence>
<accession>A0A401LIV7</accession>
<dbReference type="Pfam" id="PF00126">
    <property type="entry name" value="HTH_1"/>
    <property type="match status" value="1"/>
</dbReference>
<dbReference type="OrthoDB" id="8678019at2"/>
<keyword evidence="2" id="KW-0805">Transcription regulation</keyword>
<dbReference type="GO" id="GO:0006351">
    <property type="term" value="P:DNA-templated transcription"/>
    <property type="evidence" value="ECO:0007669"/>
    <property type="project" value="TreeGrafter"/>
</dbReference>
<dbReference type="InterPro" id="IPR058163">
    <property type="entry name" value="LysR-type_TF_proteobact-type"/>
</dbReference>
<keyword evidence="4" id="KW-0804">Transcription</keyword>
<dbReference type="Proteomes" id="UP000266091">
    <property type="component" value="Unassembled WGS sequence"/>
</dbReference>
<dbReference type="RefSeq" id="WP_116270669.1">
    <property type="nucleotide sequence ID" value="NZ_BGZJ01000002.1"/>
</dbReference>
<accession>A0A388SDM0</accession>
<dbReference type="InterPro" id="IPR036390">
    <property type="entry name" value="WH_DNA-bd_sf"/>
</dbReference>
<sequence length="317" mass="36126">MQTKDNLEAWRVFVSVARTGSIKETAIEQNLDMSAASRLLSSLETDLGFPFFDRHSRPMALTERGQSLVHHAEQLLAYFSQVNEIARSLSGNAVRYKLCYPLNVGRSNLIEQLNDYKKIDPLLEFDLMSECDHEDVLSGRVDIALLPYRPPSKGLVMWSVGKGLNFPLATPAYLKRHGTPEKPEDLTNHNLILRTGRNYPPSYFLSRGNEKAPLITKHVVFTGDALSCKAALMSDAGIAMDLSFDLCRQEILRGDLVPVLNGWHRLPWEMTFVMTARLQDNERLMQFCRWIVERETIDNVARWKPMFLKFGGETDIH</sequence>
<name>A0A388SDM0_9BURK</name>
<evidence type="ECO:0000256" key="3">
    <source>
        <dbReference type="ARBA" id="ARBA00023125"/>
    </source>
</evidence>
<dbReference type="GO" id="GO:0003700">
    <property type="term" value="F:DNA-binding transcription factor activity"/>
    <property type="evidence" value="ECO:0007669"/>
    <property type="project" value="InterPro"/>
</dbReference>
<protein>
    <submittedName>
        <fullName evidence="6">LysR family transcriptional regulator</fullName>
    </submittedName>
</protein>
<evidence type="ECO:0000256" key="4">
    <source>
        <dbReference type="ARBA" id="ARBA00023163"/>
    </source>
</evidence>
<dbReference type="AlphaFoldDB" id="A0A388SDM0"/>